<gene>
    <name evidence="2" type="ORF">GDO78_008942</name>
</gene>
<keyword evidence="1" id="KW-0472">Membrane</keyword>
<evidence type="ECO:0000313" key="2">
    <source>
        <dbReference type="EMBL" id="KAG9486134.1"/>
    </source>
</evidence>
<evidence type="ECO:0000313" key="3">
    <source>
        <dbReference type="Proteomes" id="UP000770717"/>
    </source>
</evidence>
<dbReference type="AlphaFoldDB" id="A0A8J6FGD8"/>
<evidence type="ECO:0000256" key="1">
    <source>
        <dbReference type="SAM" id="Phobius"/>
    </source>
</evidence>
<reference evidence="2" key="1">
    <citation type="thesis" date="2020" institute="ProQuest LLC" country="789 East Eisenhower Parkway, Ann Arbor, MI, USA">
        <title>Comparative Genomics and Chromosome Evolution.</title>
        <authorList>
            <person name="Mudd A.B."/>
        </authorList>
    </citation>
    <scope>NUCLEOTIDE SEQUENCE</scope>
    <source>
        <strain evidence="2">HN-11 Male</strain>
        <tissue evidence="2">Kidney and liver</tissue>
    </source>
</reference>
<comment type="caution">
    <text evidence="2">The sequence shown here is derived from an EMBL/GenBank/DDBJ whole genome shotgun (WGS) entry which is preliminary data.</text>
</comment>
<name>A0A8J6FGD8_ELECQ</name>
<sequence length="174" mass="18799">MAYPLMSGEAAACTPLQFLEVAKMLPCLVRKSQILSMCQKGLRCGHLFLGFIAAFAIGAICQCGAVPRIGCAPRTIEIALYTVQPTIIFAQTKPLSRGSVGALLAGRHGALISYTGLHFYKLSYRVPSSARRVREYPEGRFLRATAVRAYLLSGASGYDPHVSRLVYCIGSTLP</sequence>
<protein>
    <submittedName>
        <fullName evidence="2">Uncharacterized protein</fullName>
    </submittedName>
</protein>
<keyword evidence="1" id="KW-1133">Transmembrane helix</keyword>
<proteinExistence type="predicted"/>
<keyword evidence="3" id="KW-1185">Reference proteome</keyword>
<dbReference type="EMBL" id="WNTK01000004">
    <property type="protein sequence ID" value="KAG9486134.1"/>
    <property type="molecule type" value="Genomic_DNA"/>
</dbReference>
<accession>A0A8J6FGD8</accession>
<organism evidence="2 3">
    <name type="scientific">Eleutherodactylus coqui</name>
    <name type="common">Puerto Rican coqui</name>
    <dbReference type="NCBI Taxonomy" id="57060"/>
    <lineage>
        <taxon>Eukaryota</taxon>
        <taxon>Metazoa</taxon>
        <taxon>Chordata</taxon>
        <taxon>Craniata</taxon>
        <taxon>Vertebrata</taxon>
        <taxon>Euteleostomi</taxon>
        <taxon>Amphibia</taxon>
        <taxon>Batrachia</taxon>
        <taxon>Anura</taxon>
        <taxon>Neobatrachia</taxon>
        <taxon>Hyloidea</taxon>
        <taxon>Eleutherodactylidae</taxon>
        <taxon>Eleutherodactylinae</taxon>
        <taxon>Eleutherodactylus</taxon>
        <taxon>Eleutherodactylus</taxon>
    </lineage>
</organism>
<feature type="transmembrane region" description="Helical" evidence="1">
    <location>
        <begin position="47"/>
        <end position="67"/>
    </location>
</feature>
<dbReference type="Proteomes" id="UP000770717">
    <property type="component" value="Unassembled WGS sequence"/>
</dbReference>
<keyword evidence="1" id="KW-0812">Transmembrane</keyword>